<dbReference type="GO" id="GO:0050661">
    <property type="term" value="F:NADP binding"/>
    <property type="evidence" value="ECO:0007669"/>
    <property type="project" value="InterPro"/>
</dbReference>
<reference evidence="6" key="2">
    <citation type="submission" date="2023-06" db="EMBL/GenBank/DDBJ databases">
        <authorList>
            <person name="Ma L."/>
            <person name="Liu K.-W."/>
            <person name="Li Z."/>
            <person name="Hsiao Y.-Y."/>
            <person name="Qi Y."/>
            <person name="Fu T."/>
            <person name="Tang G."/>
            <person name="Zhang D."/>
            <person name="Sun W.-H."/>
            <person name="Liu D.-K."/>
            <person name="Li Y."/>
            <person name="Chen G.-Z."/>
            <person name="Liu X.-D."/>
            <person name="Liao X.-Y."/>
            <person name="Jiang Y.-T."/>
            <person name="Yu X."/>
            <person name="Hao Y."/>
            <person name="Huang J."/>
            <person name="Zhao X.-W."/>
            <person name="Ke S."/>
            <person name="Chen Y.-Y."/>
            <person name="Wu W.-L."/>
            <person name="Hsu J.-L."/>
            <person name="Lin Y.-F."/>
            <person name="Huang M.-D."/>
            <person name="Li C.-Y."/>
            <person name="Huang L."/>
            <person name="Wang Z.-W."/>
            <person name="Zhao X."/>
            <person name="Zhong W.-Y."/>
            <person name="Peng D.-H."/>
            <person name="Ahmad S."/>
            <person name="Lan S."/>
            <person name="Zhang J.-S."/>
            <person name="Tsai W.-C."/>
            <person name="Van De Peer Y."/>
            <person name="Liu Z.-J."/>
        </authorList>
    </citation>
    <scope>NUCLEOTIDE SEQUENCE</scope>
    <source>
        <strain evidence="6">SCP</strain>
        <tissue evidence="6">Leaves</tissue>
    </source>
</reference>
<keyword evidence="2 5" id="KW-0285">Flavoprotein</keyword>
<sequence>MVKRRSRKVAVIGAGVAGLAAARSLLNVGHHVTVFEKSRHVGGTWVYDERVESDPTGLDPARSRVHSSLYQSLHANLPRPLMGFSDYPFPDGPPSCAFPSHEEVRSFIEGFARDFGLSEPVRFGSEVVSVGLDPQADEWVVEALEAKAVVVETFEAVVVCNGHNSVSRVADVPGKLDRTVEI</sequence>
<protein>
    <recommendedName>
        <fullName evidence="5">Flavin-containing monooxygenase</fullName>
        <ecNumber evidence="5">1.-.-.-</ecNumber>
    </recommendedName>
</protein>
<evidence type="ECO:0000256" key="3">
    <source>
        <dbReference type="ARBA" id="ARBA00022827"/>
    </source>
</evidence>
<keyword evidence="4 5" id="KW-0560">Oxidoreductase</keyword>
<dbReference type="InterPro" id="IPR036188">
    <property type="entry name" value="FAD/NAD-bd_sf"/>
</dbReference>
<keyword evidence="3 5" id="KW-0274">FAD</keyword>
<dbReference type="InterPro" id="IPR050346">
    <property type="entry name" value="FMO-like"/>
</dbReference>
<evidence type="ECO:0000256" key="1">
    <source>
        <dbReference type="ARBA" id="ARBA00009183"/>
    </source>
</evidence>
<comment type="cofactor">
    <cofactor evidence="5">
        <name>FAD</name>
        <dbReference type="ChEBI" id="CHEBI:57692"/>
    </cofactor>
</comment>
<dbReference type="Pfam" id="PF00743">
    <property type="entry name" value="FMO-like"/>
    <property type="match status" value="1"/>
</dbReference>
<evidence type="ECO:0000256" key="2">
    <source>
        <dbReference type="ARBA" id="ARBA00022630"/>
    </source>
</evidence>
<keyword evidence="7" id="KW-1185">Reference proteome</keyword>
<evidence type="ECO:0000256" key="4">
    <source>
        <dbReference type="ARBA" id="ARBA00023002"/>
    </source>
</evidence>
<dbReference type="GO" id="GO:0004499">
    <property type="term" value="F:N,N-dimethylaniline monooxygenase activity"/>
    <property type="evidence" value="ECO:0007669"/>
    <property type="project" value="InterPro"/>
</dbReference>
<dbReference type="InterPro" id="IPR020946">
    <property type="entry name" value="Flavin_mOase-like"/>
</dbReference>
<evidence type="ECO:0000313" key="7">
    <source>
        <dbReference type="Proteomes" id="UP001179952"/>
    </source>
</evidence>
<dbReference type="Proteomes" id="UP001179952">
    <property type="component" value="Unassembled WGS sequence"/>
</dbReference>
<accession>A0AAV9BCY5</accession>
<dbReference type="AlphaFoldDB" id="A0AAV9BCY5"/>
<proteinExistence type="inferred from homology"/>
<gene>
    <name evidence="6" type="ORF">QJS04_geneDACA012389</name>
</gene>
<dbReference type="SUPFAM" id="SSF51905">
    <property type="entry name" value="FAD/NAD(P)-binding domain"/>
    <property type="match status" value="1"/>
</dbReference>
<comment type="caution">
    <text evidence="6">The sequence shown here is derived from an EMBL/GenBank/DDBJ whole genome shotgun (WGS) entry which is preliminary data.</text>
</comment>
<evidence type="ECO:0000256" key="5">
    <source>
        <dbReference type="RuleBase" id="RU361177"/>
    </source>
</evidence>
<keyword evidence="5 6" id="KW-0503">Monooxygenase</keyword>
<name>A0AAV9BCY5_ACOGR</name>
<dbReference type="PRINTS" id="PR00419">
    <property type="entry name" value="ADXRDTASE"/>
</dbReference>
<organism evidence="6 7">
    <name type="scientific">Acorus gramineus</name>
    <name type="common">Dwarf sweet flag</name>
    <dbReference type="NCBI Taxonomy" id="55184"/>
    <lineage>
        <taxon>Eukaryota</taxon>
        <taxon>Viridiplantae</taxon>
        <taxon>Streptophyta</taxon>
        <taxon>Embryophyta</taxon>
        <taxon>Tracheophyta</taxon>
        <taxon>Spermatophyta</taxon>
        <taxon>Magnoliopsida</taxon>
        <taxon>Liliopsida</taxon>
        <taxon>Acoraceae</taxon>
        <taxon>Acorus</taxon>
    </lineage>
</organism>
<dbReference type="EC" id="1.-.-.-" evidence="5"/>
<comment type="similarity">
    <text evidence="1 5">Belongs to the FMO family.</text>
</comment>
<dbReference type="GO" id="GO:0050660">
    <property type="term" value="F:flavin adenine dinucleotide binding"/>
    <property type="evidence" value="ECO:0007669"/>
    <property type="project" value="InterPro"/>
</dbReference>
<evidence type="ECO:0000313" key="6">
    <source>
        <dbReference type="EMBL" id="KAK1274027.1"/>
    </source>
</evidence>
<dbReference type="Gene3D" id="3.50.50.60">
    <property type="entry name" value="FAD/NAD(P)-binding domain"/>
    <property type="match status" value="1"/>
</dbReference>
<dbReference type="PANTHER" id="PTHR23023">
    <property type="entry name" value="DIMETHYLANILINE MONOOXYGENASE"/>
    <property type="match status" value="1"/>
</dbReference>
<reference evidence="6" key="1">
    <citation type="journal article" date="2023" name="Nat. Commun.">
        <title>Diploid and tetraploid genomes of Acorus and the evolution of monocots.</title>
        <authorList>
            <person name="Ma L."/>
            <person name="Liu K.W."/>
            <person name="Li Z."/>
            <person name="Hsiao Y.Y."/>
            <person name="Qi Y."/>
            <person name="Fu T."/>
            <person name="Tang G.D."/>
            <person name="Zhang D."/>
            <person name="Sun W.H."/>
            <person name="Liu D.K."/>
            <person name="Li Y."/>
            <person name="Chen G.Z."/>
            <person name="Liu X.D."/>
            <person name="Liao X.Y."/>
            <person name="Jiang Y.T."/>
            <person name="Yu X."/>
            <person name="Hao Y."/>
            <person name="Huang J."/>
            <person name="Zhao X.W."/>
            <person name="Ke S."/>
            <person name="Chen Y.Y."/>
            <person name="Wu W.L."/>
            <person name="Hsu J.L."/>
            <person name="Lin Y.F."/>
            <person name="Huang M.D."/>
            <person name="Li C.Y."/>
            <person name="Huang L."/>
            <person name="Wang Z.W."/>
            <person name="Zhao X."/>
            <person name="Zhong W.Y."/>
            <person name="Peng D.H."/>
            <person name="Ahmad S."/>
            <person name="Lan S."/>
            <person name="Zhang J.S."/>
            <person name="Tsai W.C."/>
            <person name="Van de Peer Y."/>
            <person name="Liu Z.J."/>
        </authorList>
    </citation>
    <scope>NUCLEOTIDE SEQUENCE</scope>
    <source>
        <strain evidence="6">SCP</strain>
    </source>
</reference>
<dbReference type="EMBL" id="JAUJYN010000004">
    <property type="protein sequence ID" value="KAK1274027.1"/>
    <property type="molecule type" value="Genomic_DNA"/>
</dbReference>